<organism evidence="2 3">
    <name type="scientific">Lactobacillus equicursoris DSM 19284 = JCM 14600 = CIP 110162</name>
    <dbReference type="NCBI Taxonomy" id="1293597"/>
    <lineage>
        <taxon>Bacteria</taxon>
        <taxon>Bacillati</taxon>
        <taxon>Bacillota</taxon>
        <taxon>Bacilli</taxon>
        <taxon>Lactobacillales</taxon>
        <taxon>Lactobacillaceae</taxon>
        <taxon>Lactobacillus</taxon>
    </lineage>
</organism>
<keyword evidence="1" id="KW-0175">Coiled coil</keyword>
<accession>K0NVK3</accession>
<evidence type="ECO:0000313" key="3">
    <source>
        <dbReference type="Proteomes" id="UP000051074"/>
    </source>
</evidence>
<protein>
    <submittedName>
        <fullName evidence="2">Uncharacterized protein</fullName>
    </submittedName>
</protein>
<keyword evidence="3" id="KW-1185">Reference proteome</keyword>
<feature type="coiled-coil region" evidence="1">
    <location>
        <begin position="8"/>
        <end position="63"/>
    </location>
</feature>
<dbReference type="STRING" id="1293597.FC20_GL001198"/>
<evidence type="ECO:0000313" key="2">
    <source>
        <dbReference type="EMBL" id="KRL00664.1"/>
    </source>
</evidence>
<evidence type="ECO:0000256" key="1">
    <source>
        <dbReference type="SAM" id="Coils"/>
    </source>
</evidence>
<dbReference type="Gene3D" id="1.10.287.1490">
    <property type="match status" value="1"/>
</dbReference>
<sequence>MYVASYRLSIAKNAKEEKQDQFDRLNEENARLTGELEKKDKKIEDLQQRVEDLQDELNDVRSQCYGGNYKHR</sequence>
<proteinExistence type="predicted"/>
<dbReference type="Proteomes" id="UP000051074">
    <property type="component" value="Unassembled WGS sequence"/>
</dbReference>
<comment type="caution">
    <text evidence="2">The sequence shown here is derived from an EMBL/GenBank/DDBJ whole genome shotgun (WGS) entry which is preliminary data.</text>
</comment>
<name>K0NVK3_9LACO</name>
<dbReference type="AlphaFoldDB" id="K0NVK3"/>
<dbReference type="PATRIC" id="fig|1293597.4.peg.1283"/>
<gene>
    <name evidence="2" type="ORF">FC20_GL001198</name>
</gene>
<reference evidence="2 3" key="1">
    <citation type="journal article" date="2015" name="Genome Announc.">
        <title>Expanding the biotechnology potential of lactobacilli through comparative genomics of 213 strains and associated genera.</title>
        <authorList>
            <person name="Sun Z."/>
            <person name="Harris H.M."/>
            <person name="McCann A."/>
            <person name="Guo C."/>
            <person name="Argimon S."/>
            <person name="Zhang W."/>
            <person name="Yang X."/>
            <person name="Jeffery I.B."/>
            <person name="Cooney J.C."/>
            <person name="Kagawa T.F."/>
            <person name="Liu W."/>
            <person name="Song Y."/>
            <person name="Salvetti E."/>
            <person name="Wrobel A."/>
            <person name="Rasinkangas P."/>
            <person name="Parkhill J."/>
            <person name="Rea M.C."/>
            <person name="O'Sullivan O."/>
            <person name="Ritari J."/>
            <person name="Douillard F.P."/>
            <person name="Paul Ross R."/>
            <person name="Yang R."/>
            <person name="Briner A.E."/>
            <person name="Felis G.E."/>
            <person name="de Vos W.M."/>
            <person name="Barrangou R."/>
            <person name="Klaenhammer T.R."/>
            <person name="Caufield P.W."/>
            <person name="Cui Y."/>
            <person name="Zhang H."/>
            <person name="O'Toole P.W."/>
        </authorList>
    </citation>
    <scope>NUCLEOTIDE SEQUENCE [LARGE SCALE GENOMIC DNA]</scope>
    <source>
        <strain evidence="2 3">DSM 19284</strain>
    </source>
</reference>
<dbReference type="EMBL" id="AZDU01000039">
    <property type="protein sequence ID" value="KRL00664.1"/>
    <property type="molecule type" value="Genomic_DNA"/>
</dbReference>